<dbReference type="GO" id="GO:0005506">
    <property type="term" value="F:iron ion binding"/>
    <property type="evidence" value="ECO:0007669"/>
    <property type="project" value="InterPro"/>
</dbReference>
<evidence type="ECO:0000256" key="7">
    <source>
        <dbReference type="ARBA" id="ARBA00023033"/>
    </source>
</evidence>
<evidence type="ECO:0000256" key="6">
    <source>
        <dbReference type="ARBA" id="ARBA00023004"/>
    </source>
</evidence>
<dbReference type="SUPFAM" id="SSF48264">
    <property type="entry name" value="Cytochrome P450"/>
    <property type="match status" value="1"/>
</dbReference>
<evidence type="ECO:0000256" key="1">
    <source>
        <dbReference type="ARBA" id="ARBA00001971"/>
    </source>
</evidence>
<evidence type="ECO:0000256" key="8">
    <source>
        <dbReference type="PIRSR" id="PIRSR602401-1"/>
    </source>
</evidence>
<proteinExistence type="evidence at transcript level"/>
<evidence type="ECO:0000313" key="10">
    <source>
        <dbReference type="EMBL" id="WET52692.1"/>
    </source>
</evidence>
<keyword evidence="4 8" id="KW-0479">Metal-binding</keyword>
<dbReference type="CDD" id="cd20651">
    <property type="entry name" value="CYP15A1-like"/>
    <property type="match status" value="1"/>
</dbReference>
<comment type="cofactor">
    <cofactor evidence="1 8">
        <name>heme</name>
        <dbReference type="ChEBI" id="CHEBI:30413"/>
    </cofactor>
</comment>
<comment type="similarity">
    <text evidence="2 9">Belongs to the cytochrome P450 family.</text>
</comment>
<keyword evidence="7 9" id="KW-0503">Monooxygenase</keyword>
<evidence type="ECO:0000256" key="2">
    <source>
        <dbReference type="ARBA" id="ARBA00010617"/>
    </source>
</evidence>
<dbReference type="Gene3D" id="1.10.630.10">
    <property type="entry name" value="Cytochrome P450"/>
    <property type="match status" value="1"/>
</dbReference>
<dbReference type="PANTHER" id="PTHR24300:SF376">
    <property type="entry name" value="CYTOCHROME P450 15A1"/>
    <property type="match status" value="1"/>
</dbReference>
<dbReference type="InterPro" id="IPR017972">
    <property type="entry name" value="Cyt_P450_CS"/>
</dbReference>
<dbReference type="GO" id="GO:0008395">
    <property type="term" value="F:steroid hydroxylase activity"/>
    <property type="evidence" value="ECO:0007669"/>
    <property type="project" value="TreeGrafter"/>
</dbReference>
<organism evidence="10">
    <name type="scientific">Phaedon brassicae</name>
    <name type="common">daikon leaf beetle</name>
    <dbReference type="NCBI Taxonomy" id="154011"/>
    <lineage>
        <taxon>Eukaryota</taxon>
        <taxon>Metazoa</taxon>
        <taxon>Ecdysozoa</taxon>
        <taxon>Arthropoda</taxon>
        <taxon>Hexapoda</taxon>
        <taxon>Insecta</taxon>
        <taxon>Pterygota</taxon>
        <taxon>Neoptera</taxon>
        <taxon>Endopterygota</taxon>
        <taxon>Coleoptera</taxon>
        <taxon>Polyphaga</taxon>
        <taxon>Cucujiformia</taxon>
        <taxon>Chrysomeloidea</taxon>
        <taxon>Chrysomelidae</taxon>
        <taxon>Chrysomelinae</taxon>
        <taxon>Chrysomelini</taxon>
        <taxon>Phaedon</taxon>
    </lineage>
</organism>
<dbReference type="GO" id="GO:0005737">
    <property type="term" value="C:cytoplasm"/>
    <property type="evidence" value="ECO:0007669"/>
    <property type="project" value="TreeGrafter"/>
</dbReference>
<evidence type="ECO:0000256" key="5">
    <source>
        <dbReference type="ARBA" id="ARBA00023002"/>
    </source>
</evidence>
<keyword evidence="3 8" id="KW-0349">Heme</keyword>
<dbReference type="PRINTS" id="PR00463">
    <property type="entry name" value="EP450I"/>
</dbReference>
<dbReference type="FunFam" id="1.10.630.10:FF:000036">
    <property type="entry name" value="CYtochrome P450 family"/>
    <property type="match status" value="1"/>
</dbReference>
<accession>A0A9Y1PSW5</accession>
<dbReference type="GO" id="GO:0006082">
    <property type="term" value="P:organic acid metabolic process"/>
    <property type="evidence" value="ECO:0007669"/>
    <property type="project" value="TreeGrafter"/>
</dbReference>
<dbReference type="InterPro" id="IPR002401">
    <property type="entry name" value="Cyt_P450_E_grp-I"/>
</dbReference>
<dbReference type="PROSITE" id="PS00086">
    <property type="entry name" value="CYTOCHROME_P450"/>
    <property type="match status" value="1"/>
</dbReference>
<reference evidence="10" key="1">
    <citation type="submission" date="2023-03" db="EMBL/GenBank/DDBJ databases">
        <title>Sublethal effects of Halofenozide on larval development and detoxification in the brassica leaf beetle Phaedon brassicae (Coleoptera: Chrysomelidae).</title>
        <authorList>
            <person name="Zhang W."/>
        </authorList>
    </citation>
    <scope>NUCLEOTIDE SEQUENCE</scope>
    <source>
        <strain evidence="10">JXAU</strain>
    </source>
</reference>
<dbReference type="GO" id="GO:0020037">
    <property type="term" value="F:heme binding"/>
    <property type="evidence" value="ECO:0007669"/>
    <property type="project" value="InterPro"/>
</dbReference>
<dbReference type="PRINTS" id="PR00385">
    <property type="entry name" value="P450"/>
</dbReference>
<dbReference type="InterPro" id="IPR001128">
    <property type="entry name" value="Cyt_P450"/>
</dbReference>
<dbReference type="InterPro" id="IPR036396">
    <property type="entry name" value="Cyt_P450_sf"/>
</dbReference>
<dbReference type="Pfam" id="PF00067">
    <property type="entry name" value="p450"/>
    <property type="match status" value="1"/>
</dbReference>
<keyword evidence="6 8" id="KW-0408">Iron</keyword>
<dbReference type="GO" id="GO:0016712">
    <property type="term" value="F:oxidoreductase activity, acting on paired donors, with incorporation or reduction of molecular oxygen, reduced flavin or flavoprotein as one donor, and incorporation of one atom of oxygen"/>
    <property type="evidence" value="ECO:0007669"/>
    <property type="project" value="TreeGrafter"/>
</dbReference>
<protein>
    <submittedName>
        <fullName evidence="10">Cytochrome P450</fullName>
    </submittedName>
</protein>
<evidence type="ECO:0000256" key="3">
    <source>
        <dbReference type="ARBA" id="ARBA00022617"/>
    </source>
</evidence>
<evidence type="ECO:0000256" key="9">
    <source>
        <dbReference type="RuleBase" id="RU000461"/>
    </source>
</evidence>
<dbReference type="EMBL" id="OQ675198">
    <property type="protein sequence ID" value="WET52692.1"/>
    <property type="molecule type" value="mRNA"/>
</dbReference>
<sequence>MCSLFIVSLVVSAIILALTYMVNIFKRPPNYPPGPPWTPVVGNGPQLKKLSRALGGQHLAFAKLSEQYDTDVLGLKLGGELVVVVTSYWTARTVQLSENYEGRPKNFFMKLRSAGTEKGITGTDGELWRIQRNFVKIHLRKLGFGKKSMEQKIQDEASEILTLLQENEGKPIQTSHVLAISVLNIIWALISGSRLNRDDPQLARLLYLFDLRSEAFDMAGGLLNQFPWLRLVAPERSGYRLIVRMNDELRALMRAAIGRHHDTWTEGREDDLIYAFIGEMRKSGGGETTFTDDQLIMVCLDLFLAGSQTTSNTIDFALLMMILHPDIQNKVHSCLSDEFGENEEINFSDRNRVPYVEAVISEVERLYHVLPISGPRRVLRDTKLKGYSIPKDTTVLISLYSSHSSEEFWKDPEVFRPERFLDENGRLSIPDRLMTFGIGRRRCIGEILAKTSIFSFFCTIMRNYRISSPPGCEKPTGRPIPGITLKPEKYKAVFTKL</sequence>
<dbReference type="InterPro" id="IPR050182">
    <property type="entry name" value="Cytochrome_P450_fam2"/>
</dbReference>
<dbReference type="AlphaFoldDB" id="A0A9Y1PSW5"/>
<dbReference type="PANTHER" id="PTHR24300">
    <property type="entry name" value="CYTOCHROME P450 508A4-RELATED"/>
    <property type="match status" value="1"/>
</dbReference>
<feature type="binding site" description="axial binding residue" evidence="8">
    <location>
        <position position="443"/>
    </location>
    <ligand>
        <name>heme</name>
        <dbReference type="ChEBI" id="CHEBI:30413"/>
    </ligand>
    <ligandPart>
        <name>Fe</name>
        <dbReference type="ChEBI" id="CHEBI:18248"/>
    </ligandPart>
</feature>
<keyword evidence="5 9" id="KW-0560">Oxidoreductase</keyword>
<name>A0A9Y1PSW5_9CUCU</name>
<evidence type="ECO:0000256" key="4">
    <source>
        <dbReference type="ARBA" id="ARBA00022723"/>
    </source>
</evidence>
<dbReference type="GO" id="GO:0006805">
    <property type="term" value="P:xenobiotic metabolic process"/>
    <property type="evidence" value="ECO:0007669"/>
    <property type="project" value="TreeGrafter"/>
</dbReference>